<reference evidence="1 2" key="1">
    <citation type="submission" date="2023-01" db="EMBL/GenBank/DDBJ databases">
        <title>Pseudomonas SA3-5T sp. nov., isolated from tidal flat sediment.</title>
        <authorList>
            <person name="Kim H.S."/>
            <person name="Kim J.-S."/>
            <person name="Suh M.K."/>
            <person name="Eom M.K."/>
            <person name="Lee J.-S."/>
        </authorList>
    </citation>
    <scope>NUCLEOTIDE SEQUENCE [LARGE SCALE GENOMIC DNA]</scope>
    <source>
        <strain evidence="1 2">SA3-5</strain>
    </source>
</reference>
<proteinExistence type="predicted"/>
<evidence type="ECO:0000313" key="2">
    <source>
        <dbReference type="Proteomes" id="UP001212042"/>
    </source>
</evidence>
<protein>
    <submittedName>
        <fullName evidence="1">Uncharacterized protein</fullName>
    </submittedName>
</protein>
<keyword evidence="2" id="KW-1185">Reference proteome</keyword>
<comment type="caution">
    <text evidence="1">The sequence shown here is derived from an EMBL/GenBank/DDBJ whole genome shotgun (WGS) entry which is preliminary data.</text>
</comment>
<organism evidence="1 2">
    <name type="scientific">Pseudomonas aestuarii</name>
    <dbReference type="NCBI Taxonomy" id="3018340"/>
    <lineage>
        <taxon>Bacteria</taxon>
        <taxon>Pseudomonadati</taxon>
        <taxon>Pseudomonadota</taxon>
        <taxon>Gammaproteobacteria</taxon>
        <taxon>Pseudomonadales</taxon>
        <taxon>Pseudomonadaceae</taxon>
        <taxon>Pseudomonas</taxon>
    </lineage>
</organism>
<name>A0ABT4XLC3_9PSED</name>
<dbReference type="RefSeq" id="WP_271349858.1">
    <property type="nucleotide sequence ID" value="NZ_JAQJZJ010000013.1"/>
</dbReference>
<dbReference type="EMBL" id="JAQJZJ010000013">
    <property type="protein sequence ID" value="MDA7088967.1"/>
    <property type="molecule type" value="Genomic_DNA"/>
</dbReference>
<sequence>MRVQPIGAVDFKAAGQTYRIAASELKQQSPIKNSGGIQKDEAESWSVSFTASHAVGEFNWLVYYSSGVKGASLETFELVKQPAGVEILSHMDFVLLEGE</sequence>
<gene>
    <name evidence="1" type="ORF">PH586_21530</name>
</gene>
<dbReference type="Proteomes" id="UP001212042">
    <property type="component" value="Unassembled WGS sequence"/>
</dbReference>
<accession>A0ABT4XLC3</accession>
<evidence type="ECO:0000313" key="1">
    <source>
        <dbReference type="EMBL" id="MDA7088967.1"/>
    </source>
</evidence>